<keyword evidence="2" id="KW-1185">Reference proteome</keyword>
<accession>A9MK25</accession>
<organism evidence="1 2">
    <name type="scientific">Salmonella arizonae (strain ATCC BAA-731 / CDC346-86 / RSK2980)</name>
    <dbReference type="NCBI Taxonomy" id="41514"/>
    <lineage>
        <taxon>Bacteria</taxon>
        <taxon>Pseudomonadati</taxon>
        <taxon>Pseudomonadota</taxon>
        <taxon>Gammaproteobacteria</taxon>
        <taxon>Enterobacterales</taxon>
        <taxon>Enterobacteriaceae</taxon>
        <taxon>Salmonella</taxon>
    </lineage>
</organism>
<dbReference type="HOGENOM" id="CLU_2496038_0_0_6"/>
<reference evidence="1 2" key="1">
    <citation type="submission" date="2007-11" db="EMBL/GenBank/DDBJ databases">
        <authorList>
            <consortium name="The Salmonella enterica serovar Arizonae Genome Sequencing Project"/>
            <person name="McClelland M."/>
            <person name="Sanderson E.K."/>
            <person name="Porwollik S."/>
            <person name="Spieth J."/>
            <person name="Clifton W.S."/>
            <person name="Fulton R."/>
            <person name="Chunyan W."/>
            <person name="Wollam A."/>
            <person name="Shah N."/>
            <person name="Pepin K."/>
            <person name="Bhonagiri V."/>
            <person name="Nash W."/>
            <person name="Johnson M."/>
            <person name="Thiruvilangam P."/>
            <person name="Wilson R."/>
        </authorList>
    </citation>
    <scope>NUCLEOTIDE SEQUENCE [LARGE SCALE GENOMIC DNA]</scope>
    <source>
        <strain evidence="2">ATCC BAA-731 / CDC346-86 / RSK2980</strain>
    </source>
</reference>
<dbReference type="KEGG" id="ses:SARI_00662"/>
<dbReference type="STRING" id="41514.SARI_00662"/>
<dbReference type="AlphaFoldDB" id="A9MK25"/>
<name>A9MK25_SALAR</name>
<protein>
    <submittedName>
        <fullName evidence="1">Uncharacterized protein</fullName>
    </submittedName>
</protein>
<gene>
    <name evidence="1" type="ordered locus">SARI_00662</name>
</gene>
<dbReference type="EMBL" id="CP000880">
    <property type="protein sequence ID" value="ABX20585.1"/>
    <property type="molecule type" value="Genomic_DNA"/>
</dbReference>
<sequence>MQGNLVDIQTHDKLSFKTGRYSTTACRKTQAIALSFQALSITRMIQGIKMQKKNCCYGNILPFHEQTDFDLCHNSPAIVMNMLNNY</sequence>
<dbReference type="Proteomes" id="UP000002084">
    <property type="component" value="Chromosome"/>
</dbReference>
<evidence type="ECO:0000313" key="1">
    <source>
        <dbReference type="EMBL" id="ABX20585.1"/>
    </source>
</evidence>
<proteinExistence type="predicted"/>
<evidence type="ECO:0000313" key="2">
    <source>
        <dbReference type="Proteomes" id="UP000002084"/>
    </source>
</evidence>